<evidence type="ECO:0000256" key="1">
    <source>
        <dbReference type="ARBA" id="ARBA00001947"/>
    </source>
</evidence>
<dbReference type="GO" id="GO:0005524">
    <property type="term" value="F:ATP binding"/>
    <property type="evidence" value="ECO:0007669"/>
    <property type="project" value="UniProtKB-KW"/>
</dbReference>
<dbReference type="GO" id="GO:0004222">
    <property type="term" value="F:metalloendopeptidase activity"/>
    <property type="evidence" value="ECO:0007669"/>
    <property type="project" value="InterPro"/>
</dbReference>
<gene>
    <name evidence="8" type="ORF">TPHV1_160010</name>
</gene>
<keyword evidence="5" id="KW-0067">ATP-binding</keyword>
<dbReference type="Gene3D" id="1.20.58.760">
    <property type="entry name" value="Peptidase M41"/>
    <property type="match status" value="1"/>
</dbReference>
<dbReference type="PANTHER" id="PTHR43655">
    <property type="entry name" value="ATP-DEPENDENT PROTEASE"/>
    <property type="match status" value="1"/>
</dbReference>
<dbReference type="InterPro" id="IPR050928">
    <property type="entry name" value="ATP-dep_Zn_Metalloprotease"/>
</dbReference>
<evidence type="ECO:0000256" key="5">
    <source>
        <dbReference type="ARBA" id="ARBA00022840"/>
    </source>
</evidence>
<keyword evidence="6" id="KW-0482">Metalloprotease</keyword>
<dbReference type="Pfam" id="PF01434">
    <property type="entry name" value="Peptidase_M41"/>
    <property type="match status" value="1"/>
</dbReference>
<keyword evidence="6" id="KW-0645">Protease</keyword>
<feature type="domain" description="Peptidase M41" evidence="7">
    <location>
        <begin position="4"/>
        <end position="139"/>
    </location>
</feature>
<dbReference type="InterPro" id="IPR037219">
    <property type="entry name" value="Peptidase_M41-like"/>
</dbReference>
<sequence>MKAQFIHKKQLLAEIDVLLGGRAAEQVAFNMVSTGAANDLARVTDIARSIISDYGMSDKFKNVALSKRGAGYLGHNEPQLVREYAETTQQYIDEEIAKIIDERYQAVVKLLSEKKPLLEFISKRLLEKETIESEEFEAIIAAEHNLDSLNQDEKQD</sequence>
<name>A0A0B7GRG5_TREPH</name>
<evidence type="ECO:0000256" key="4">
    <source>
        <dbReference type="ARBA" id="ARBA00022833"/>
    </source>
</evidence>
<keyword evidence="6" id="KW-0378">Hydrolase</keyword>
<keyword evidence="3" id="KW-0547">Nucleotide-binding</keyword>
<evidence type="ECO:0000256" key="2">
    <source>
        <dbReference type="ARBA" id="ARBA00022723"/>
    </source>
</evidence>
<evidence type="ECO:0000256" key="3">
    <source>
        <dbReference type="ARBA" id="ARBA00022741"/>
    </source>
</evidence>
<dbReference type="InterPro" id="IPR000642">
    <property type="entry name" value="Peptidase_M41"/>
</dbReference>
<dbReference type="Proteomes" id="UP000042527">
    <property type="component" value="Unassembled WGS sequence"/>
</dbReference>
<dbReference type="EMBL" id="CDNC01000008">
    <property type="protein sequence ID" value="CEM61209.1"/>
    <property type="molecule type" value="Genomic_DNA"/>
</dbReference>
<dbReference type="GO" id="GO:0004176">
    <property type="term" value="F:ATP-dependent peptidase activity"/>
    <property type="evidence" value="ECO:0007669"/>
    <property type="project" value="InterPro"/>
</dbReference>
<dbReference type="GO" id="GO:0046872">
    <property type="term" value="F:metal ion binding"/>
    <property type="evidence" value="ECO:0007669"/>
    <property type="project" value="UniProtKB-KW"/>
</dbReference>
<evidence type="ECO:0000313" key="8">
    <source>
        <dbReference type="EMBL" id="CEM61209.1"/>
    </source>
</evidence>
<accession>A0A0B7GRG5</accession>
<keyword evidence="4" id="KW-0862">Zinc</keyword>
<evidence type="ECO:0000313" key="9">
    <source>
        <dbReference type="Proteomes" id="UP000042527"/>
    </source>
</evidence>
<dbReference type="SUPFAM" id="SSF140990">
    <property type="entry name" value="FtsH protease domain-like"/>
    <property type="match status" value="1"/>
</dbReference>
<evidence type="ECO:0000259" key="7">
    <source>
        <dbReference type="Pfam" id="PF01434"/>
    </source>
</evidence>
<keyword evidence="2" id="KW-0479">Metal-binding</keyword>
<reference evidence="9" key="1">
    <citation type="submission" date="2015-01" db="EMBL/GenBank/DDBJ databases">
        <authorList>
            <person name="Manzoor Shahid"/>
            <person name="Zubair Saima"/>
        </authorList>
    </citation>
    <scope>NUCLEOTIDE SEQUENCE [LARGE SCALE GENOMIC DNA]</scope>
    <source>
        <strain evidence="9">V1</strain>
    </source>
</reference>
<organism evidence="8 9">
    <name type="scientific">Treponema phagedenis</name>
    <dbReference type="NCBI Taxonomy" id="162"/>
    <lineage>
        <taxon>Bacteria</taxon>
        <taxon>Pseudomonadati</taxon>
        <taxon>Spirochaetota</taxon>
        <taxon>Spirochaetia</taxon>
        <taxon>Spirochaetales</taxon>
        <taxon>Treponemataceae</taxon>
        <taxon>Treponema</taxon>
    </lineage>
</organism>
<keyword evidence="9" id="KW-1185">Reference proteome</keyword>
<evidence type="ECO:0000256" key="6">
    <source>
        <dbReference type="ARBA" id="ARBA00023049"/>
    </source>
</evidence>
<dbReference type="AlphaFoldDB" id="A0A0B7GRG5"/>
<protein>
    <submittedName>
        <fullName evidence="8">Peptidase family M41</fullName>
    </submittedName>
</protein>
<dbReference type="PANTHER" id="PTHR43655:SF2">
    <property type="entry name" value="AFG3 LIKE MATRIX AAA PEPTIDASE SUBUNIT 2, ISOFORM A"/>
    <property type="match status" value="1"/>
</dbReference>
<dbReference type="GO" id="GO:0006508">
    <property type="term" value="P:proteolysis"/>
    <property type="evidence" value="ECO:0007669"/>
    <property type="project" value="InterPro"/>
</dbReference>
<comment type="cofactor">
    <cofactor evidence="1">
        <name>Zn(2+)</name>
        <dbReference type="ChEBI" id="CHEBI:29105"/>
    </cofactor>
</comment>
<proteinExistence type="predicted"/>